<feature type="binding site" evidence="4">
    <location>
        <position position="112"/>
    </location>
    <ligand>
        <name>(3S)-3-hydroxy-3-methylglutaryl-CoA</name>
        <dbReference type="ChEBI" id="CHEBI:43074"/>
    </ligand>
</feature>
<keyword evidence="3 4" id="KW-0012">Acyltransferase</keyword>
<comment type="similarity">
    <text evidence="4">Belongs to the thiolase-like superfamily. Archaeal HMG-CoA synthase family.</text>
</comment>
<evidence type="ECO:0000256" key="4">
    <source>
        <dbReference type="HAMAP-Rule" id="MF_01409"/>
    </source>
</evidence>
<comment type="function">
    <text evidence="4">Catalyzes the condensation of acetyl-CoA with acetoacetyl-CoA to form 3-hydroxy-3-methylglutaryl-CoA (HMG-CoA). Functions in the mevalonate (MVA) pathway leading to isopentenyl diphosphate (IPP), a key precursor for the biosynthesis of isoprenoid compounds that are building blocks of archaeal membrane lipids.</text>
</comment>
<comment type="caution">
    <text evidence="6">The sequence shown here is derived from an EMBL/GenBank/DDBJ whole genome shotgun (WGS) entry which is preliminary data.</text>
</comment>
<proteinExistence type="inferred from homology"/>
<feature type="active site" description="Proton donor/acceptor" evidence="4">
    <location>
        <position position="80"/>
    </location>
</feature>
<feature type="binding site" evidence="4">
    <location>
        <position position="243"/>
    </location>
    <ligand>
        <name>(3S)-3-hydroxy-3-methylglutaryl-CoA</name>
        <dbReference type="ChEBI" id="CHEBI:43074"/>
    </ligand>
</feature>
<organism evidence="6 7">
    <name type="scientific">Methanobacterium spitsbergense</name>
    <dbReference type="NCBI Taxonomy" id="2874285"/>
    <lineage>
        <taxon>Archaea</taxon>
        <taxon>Methanobacteriati</taxon>
        <taxon>Methanobacteriota</taxon>
        <taxon>Methanomada group</taxon>
        <taxon>Methanobacteria</taxon>
        <taxon>Methanobacteriales</taxon>
        <taxon>Methanobacteriaceae</taxon>
        <taxon>Methanobacterium</taxon>
    </lineage>
</organism>
<sequence length="349" mass="37313">MAGIVGYGVYIPSYRIKVEEIAKVWGDDPKAISRGLVVQEKSVPGPDEDTATISVEAARNSLKRAMIDPQKIGAVYVGSESHPYAVKPTATIVAEAVQAAPEMTAADLEFACKAGTAGMQICMGLVDAGQVEYGLAIGSDTAQGAPGDALEYTASAGGAAYVIGKKNTLADFEGTYSFTTDTPDFYRREGKPYPKHGGRFTGEPAYFKHVLSGAKGLFDKIGTEPSDYDHVIFHQPNGKFYIRAAKKLGFNEEQYKTGLLTPIIGNTYSGATPLGLAAVLDIAEPGDRIMAVSYGSGAGSDAFSITVNDRIDEVRNNAPHVTDMVSKKTYVDYAVYAKYKGKIRMAWMP</sequence>
<comment type="subunit">
    <text evidence="4">Interacts with acetoacetyl-CoA thiolase that catalyzes the precedent step in the pathway and with a DUF35 protein. The acetoacetyl-CoA thiolase/HMG-CoA synthase complex channels the intermediate via a fused CoA-binding site, which allows for efficient coupling of the endergonic thiolase reaction with the exergonic HMGCS reaction.</text>
</comment>
<feature type="binding site" evidence="4">
    <location>
        <position position="153"/>
    </location>
    <ligand>
        <name>(3S)-3-hydroxy-3-methylglutaryl-CoA</name>
        <dbReference type="ChEBI" id="CHEBI:43074"/>
    </ligand>
</feature>
<dbReference type="Gene3D" id="3.40.47.10">
    <property type="match status" value="1"/>
</dbReference>
<dbReference type="FunFam" id="3.40.47.10:FF:000046">
    <property type="entry name" value="UPF0219 protein M1627_1703"/>
    <property type="match status" value="1"/>
</dbReference>
<evidence type="ECO:0000313" key="6">
    <source>
        <dbReference type="EMBL" id="MBZ2166521.1"/>
    </source>
</evidence>
<protein>
    <recommendedName>
        <fullName evidence="4">Hydroxymethylglutaryl-CoA synthase</fullName>
        <shortName evidence="4">HMG-CoA synthase</shortName>
        <shortName evidence="4">HMGCS</shortName>
        <ecNumber evidence="4">2.3.3.10</ecNumber>
    </recommendedName>
</protein>
<dbReference type="GO" id="GO:0004421">
    <property type="term" value="F:hydroxymethylglutaryl-CoA synthase activity"/>
    <property type="evidence" value="ECO:0007669"/>
    <property type="project" value="UniProtKB-EC"/>
</dbReference>
<comment type="caution">
    <text evidence="4">Lacks conserved residue(s) required for the propagation of feature annotation.</text>
</comment>
<feature type="domain" description="Beta-ketoacyl-[acyl-carrier-protein] synthase III C-terminal" evidence="5">
    <location>
        <begin position="219"/>
        <end position="300"/>
    </location>
</feature>
<evidence type="ECO:0000256" key="3">
    <source>
        <dbReference type="ARBA" id="ARBA00023315"/>
    </source>
</evidence>
<feature type="active site" description="Proton donor/acceptor" evidence="4">
    <location>
        <position position="234"/>
    </location>
</feature>
<feature type="binding site" evidence="4">
    <location>
        <position position="234"/>
    </location>
    <ligand>
        <name>(3S)-3-hydroxy-3-methylglutaryl-CoA</name>
        <dbReference type="ChEBI" id="CHEBI:43074"/>
    </ligand>
</feature>
<keyword evidence="1 4" id="KW-0808">Transferase</keyword>
<dbReference type="SUPFAM" id="SSF53901">
    <property type="entry name" value="Thiolase-like"/>
    <property type="match status" value="2"/>
</dbReference>
<dbReference type="PANTHER" id="PTHR43323">
    <property type="entry name" value="3-HYDROXY-3-METHYLGLUTARYL COENZYME A SYNTHASE"/>
    <property type="match status" value="1"/>
</dbReference>
<dbReference type="NCBIfam" id="NF003274">
    <property type="entry name" value="PRK04262.1"/>
    <property type="match status" value="1"/>
</dbReference>
<dbReference type="PANTHER" id="PTHR43323:SF2">
    <property type="entry name" value="HYDROXYMETHYLGLUTARYL-COA SYNTHASE"/>
    <property type="match status" value="1"/>
</dbReference>
<evidence type="ECO:0000259" key="5">
    <source>
        <dbReference type="Pfam" id="PF08541"/>
    </source>
</evidence>
<accession>A0A8T5V3S8</accession>
<keyword evidence="7" id="KW-1185">Reference proteome</keyword>
<evidence type="ECO:0000256" key="2">
    <source>
        <dbReference type="ARBA" id="ARBA00023229"/>
    </source>
</evidence>
<feature type="binding site" evidence="4">
    <location>
        <position position="28"/>
    </location>
    <ligand>
        <name>(3S)-3-hydroxy-3-methylglutaryl-CoA</name>
        <dbReference type="ChEBI" id="CHEBI:43074"/>
    </ligand>
</feature>
<feature type="binding site" evidence="4">
    <location>
        <position position="296"/>
    </location>
    <ligand>
        <name>(3S)-3-hydroxy-3-methylglutaryl-CoA</name>
        <dbReference type="ChEBI" id="CHEBI:43074"/>
    </ligand>
</feature>
<dbReference type="InterPro" id="IPR016039">
    <property type="entry name" value="Thiolase-like"/>
</dbReference>
<dbReference type="Proteomes" id="UP000825933">
    <property type="component" value="Unassembled WGS sequence"/>
</dbReference>
<gene>
    <name evidence="6" type="ORF">K8N75_10785</name>
</gene>
<evidence type="ECO:0000256" key="1">
    <source>
        <dbReference type="ARBA" id="ARBA00022679"/>
    </source>
</evidence>
<dbReference type="NCBIfam" id="TIGR00748">
    <property type="entry name" value="HMG_CoA_syn_Arc"/>
    <property type="match status" value="1"/>
</dbReference>
<dbReference type="InterPro" id="IPR013747">
    <property type="entry name" value="ACP_syn_III_C"/>
</dbReference>
<dbReference type="Pfam" id="PF08541">
    <property type="entry name" value="ACP_syn_III_C"/>
    <property type="match status" value="1"/>
</dbReference>
<name>A0A8T5V3S8_9EURY</name>
<feature type="binding site" evidence="4">
    <location>
        <position position="266"/>
    </location>
    <ligand>
        <name>(3S)-3-hydroxy-3-methylglutaryl-CoA</name>
        <dbReference type="ChEBI" id="CHEBI:43074"/>
    </ligand>
</feature>
<feature type="binding site" evidence="4">
    <location>
        <position position="199"/>
    </location>
    <ligand>
        <name>CoA</name>
        <dbReference type="ChEBI" id="CHEBI:57287"/>
        <note>ligand shared with acetoacetyl-CoA thiolase</note>
    </ligand>
</feature>
<dbReference type="AlphaFoldDB" id="A0A8T5V3S8"/>
<keyword evidence="2 4" id="KW-0414">Isoprene biosynthesis</keyword>
<comment type="catalytic activity">
    <reaction evidence="4">
        <text>acetoacetyl-CoA + acetyl-CoA + H2O = (3S)-3-hydroxy-3-methylglutaryl-CoA + CoA + H(+)</text>
        <dbReference type="Rhea" id="RHEA:10188"/>
        <dbReference type="ChEBI" id="CHEBI:15377"/>
        <dbReference type="ChEBI" id="CHEBI:15378"/>
        <dbReference type="ChEBI" id="CHEBI:43074"/>
        <dbReference type="ChEBI" id="CHEBI:57286"/>
        <dbReference type="ChEBI" id="CHEBI:57287"/>
        <dbReference type="ChEBI" id="CHEBI:57288"/>
        <dbReference type="EC" id="2.3.3.10"/>
    </reaction>
</comment>
<dbReference type="EMBL" id="JAIOUQ010000013">
    <property type="protein sequence ID" value="MBZ2166521.1"/>
    <property type="molecule type" value="Genomic_DNA"/>
</dbReference>
<evidence type="ECO:0000313" key="7">
    <source>
        <dbReference type="Proteomes" id="UP000825933"/>
    </source>
</evidence>
<reference evidence="7" key="1">
    <citation type="journal article" date="2022" name="Microbiol. Resour. Announc.">
        <title>Draft Genome Sequence of a Methanogenic Archaeon from West Spitsbergen Permafrost.</title>
        <authorList>
            <person name="Trubitsyn V."/>
            <person name="Rivkina E."/>
            <person name="Shcherbakova V."/>
        </authorList>
    </citation>
    <scope>NUCLEOTIDE SEQUENCE [LARGE SCALE GENOMIC DNA]</scope>
    <source>
        <strain evidence="7">VT</strain>
    </source>
</reference>
<dbReference type="GO" id="GO:0019287">
    <property type="term" value="P:isopentenyl diphosphate biosynthetic process, mevalonate pathway"/>
    <property type="evidence" value="ECO:0007669"/>
    <property type="project" value="UniProtKB-UniRule"/>
</dbReference>
<comment type="pathway">
    <text evidence="4">Metabolic intermediate biosynthesis; (R)-mevalonate biosynthesis; (R)-mevalonate from acetyl-CoA: step 2/3.</text>
</comment>
<dbReference type="InterPro" id="IPR004656">
    <property type="entry name" value="HMG_CoA_Synthase"/>
</dbReference>
<dbReference type="EC" id="2.3.3.10" evidence="4"/>
<feature type="binding site" evidence="4">
    <location>
        <position position="239"/>
    </location>
    <ligand>
        <name>CoA</name>
        <dbReference type="ChEBI" id="CHEBI:57287"/>
        <note>ligand shared with acetoacetyl-CoA thiolase</note>
    </ligand>
</feature>
<dbReference type="GO" id="GO:0010142">
    <property type="term" value="P:farnesyl diphosphate biosynthetic process, mevalonate pathway"/>
    <property type="evidence" value="ECO:0007669"/>
    <property type="project" value="TreeGrafter"/>
</dbReference>
<feature type="active site" description="Acyl-thioester intermediate" evidence="4">
    <location>
        <position position="112"/>
    </location>
</feature>
<dbReference type="RefSeq" id="WP_223792071.1">
    <property type="nucleotide sequence ID" value="NZ_JAIOUQ010000013.1"/>
</dbReference>
<feature type="binding site" evidence="4">
    <location>
        <position position="201"/>
    </location>
    <ligand>
        <name>(3S)-3-hydroxy-3-methylglutaryl-CoA</name>
        <dbReference type="ChEBI" id="CHEBI:43074"/>
    </ligand>
</feature>
<dbReference type="GO" id="GO:0003985">
    <property type="term" value="F:acetyl-CoA C-acetyltransferase activity"/>
    <property type="evidence" value="ECO:0007669"/>
    <property type="project" value="UniProtKB-UniRule"/>
</dbReference>
<dbReference type="CDD" id="cd00827">
    <property type="entry name" value="init_cond_enzymes"/>
    <property type="match status" value="1"/>
</dbReference>
<dbReference type="HAMAP" id="MF_01409">
    <property type="entry name" value="HMG_CoA_synth_arch"/>
    <property type="match status" value="1"/>
</dbReference>